<dbReference type="PROSITE" id="PS00061">
    <property type="entry name" value="ADH_SHORT"/>
    <property type="match status" value="1"/>
</dbReference>
<accession>A0A975D263</accession>
<keyword evidence="2" id="KW-0560">Oxidoreductase</keyword>
<dbReference type="CDD" id="cd05233">
    <property type="entry name" value="SDR_c"/>
    <property type="match status" value="1"/>
</dbReference>
<gene>
    <name evidence="4" type="ORF">HRJ34_24425</name>
</gene>
<feature type="domain" description="Ketoreductase" evidence="3">
    <location>
        <begin position="10"/>
        <end position="195"/>
    </location>
</feature>
<dbReference type="GO" id="GO:0016616">
    <property type="term" value="F:oxidoreductase activity, acting on the CH-OH group of donors, NAD or NADP as acceptor"/>
    <property type="evidence" value="ECO:0007669"/>
    <property type="project" value="UniProtKB-ARBA"/>
</dbReference>
<sequence length="250" mass="24993">MSGDVGLAGKAAVLFGGTGGIGAATASALARAGARIALVGGRDLARAEAVAARLPGDGHRGYVADIASSEEIGALAARVAKDFGRADILVNGAGVTRAIPHADLDALDDALIDLLMVHNVRAPIAAVRAFREMLAASGDGLVVNISSIAATTAVGSNVAYCAAKAAMDTMGAALARALAPAIRVVSVSPGAVDTDFVPGRDRQASERIAASTPLRRLASPEDVADAVLACATHLRFTTGSVVQVDGGRHL</sequence>
<dbReference type="PRINTS" id="PR00080">
    <property type="entry name" value="SDRFAMILY"/>
</dbReference>
<dbReference type="Proteomes" id="UP000664914">
    <property type="component" value="Chromosome"/>
</dbReference>
<evidence type="ECO:0000313" key="4">
    <source>
        <dbReference type="EMBL" id="QTH21426.1"/>
    </source>
</evidence>
<dbReference type="PANTHER" id="PTHR42760">
    <property type="entry name" value="SHORT-CHAIN DEHYDROGENASES/REDUCTASES FAMILY MEMBER"/>
    <property type="match status" value="1"/>
</dbReference>
<name>A0A975D263_9SPHN</name>
<dbReference type="InterPro" id="IPR020904">
    <property type="entry name" value="Sc_DH/Rdtase_CS"/>
</dbReference>
<reference evidence="4" key="1">
    <citation type="submission" date="2020-07" db="EMBL/GenBank/DDBJ databases">
        <authorList>
            <person name="Camacho E."/>
        </authorList>
    </citation>
    <scope>NUCLEOTIDE SEQUENCE</scope>
    <source>
        <strain evidence="4">MPO218</strain>
    </source>
</reference>
<reference evidence="4" key="2">
    <citation type="submission" date="2021-04" db="EMBL/GenBank/DDBJ databases">
        <title>Isolation and genomic analysis of the ibuprofen-degrading bacterium Sphingomonas strain MPO218.</title>
        <authorList>
            <person name="Aulestia M."/>
            <person name="Flores A."/>
            <person name="Mangas E.L."/>
            <person name="Perez-Pulido A.J."/>
            <person name="Santero E."/>
            <person name="Camacho E.M."/>
        </authorList>
    </citation>
    <scope>NUCLEOTIDE SEQUENCE</scope>
    <source>
        <strain evidence="4">MPO218</strain>
    </source>
</reference>
<evidence type="ECO:0000313" key="5">
    <source>
        <dbReference type="Proteomes" id="UP000664914"/>
    </source>
</evidence>
<dbReference type="InterPro" id="IPR036291">
    <property type="entry name" value="NAD(P)-bd_dom_sf"/>
</dbReference>
<comment type="similarity">
    <text evidence="1">Belongs to the short-chain dehydrogenases/reductases (SDR) family.</text>
</comment>
<dbReference type="SMART" id="SM00822">
    <property type="entry name" value="PKS_KR"/>
    <property type="match status" value="1"/>
</dbReference>
<dbReference type="Gene3D" id="3.40.50.720">
    <property type="entry name" value="NAD(P)-binding Rossmann-like Domain"/>
    <property type="match status" value="1"/>
</dbReference>
<dbReference type="RefSeq" id="WP_208632700.1">
    <property type="nucleotide sequence ID" value="NZ_CP059319.1"/>
</dbReference>
<evidence type="ECO:0000256" key="1">
    <source>
        <dbReference type="ARBA" id="ARBA00006484"/>
    </source>
</evidence>
<evidence type="ECO:0000256" key="2">
    <source>
        <dbReference type="ARBA" id="ARBA00023002"/>
    </source>
</evidence>
<organism evidence="4 5">
    <name type="scientific">Rhizorhabdus wittichii</name>
    <dbReference type="NCBI Taxonomy" id="160791"/>
    <lineage>
        <taxon>Bacteria</taxon>
        <taxon>Pseudomonadati</taxon>
        <taxon>Pseudomonadota</taxon>
        <taxon>Alphaproteobacteria</taxon>
        <taxon>Sphingomonadales</taxon>
        <taxon>Sphingomonadaceae</taxon>
        <taxon>Rhizorhabdus</taxon>
    </lineage>
</organism>
<dbReference type="InterPro" id="IPR002347">
    <property type="entry name" value="SDR_fam"/>
</dbReference>
<evidence type="ECO:0000259" key="3">
    <source>
        <dbReference type="SMART" id="SM00822"/>
    </source>
</evidence>
<dbReference type="EMBL" id="CP059319">
    <property type="protein sequence ID" value="QTH21426.1"/>
    <property type="molecule type" value="Genomic_DNA"/>
</dbReference>
<dbReference type="SUPFAM" id="SSF51735">
    <property type="entry name" value="NAD(P)-binding Rossmann-fold domains"/>
    <property type="match status" value="1"/>
</dbReference>
<dbReference type="PANTHER" id="PTHR42760:SF133">
    <property type="entry name" value="3-OXOACYL-[ACYL-CARRIER-PROTEIN] REDUCTASE"/>
    <property type="match status" value="1"/>
</dbReference>
<proteinExistence type="inferred from homology"/>
<dbReference type="PRINTS" id="PR00081">
    <property type="entry name" value="GDHRDH"/>
</dbReference>
<dbReference type="Pfam" id="PF13561">
    <property type="entry name" value="adh_short_C2"/>
    <property type="match status" value="1"/>
</dbReference>
<dbReference type="AlphaFoldDB" id="A0A975D263"/>
<dbReference type="InterPro" id="IPR057326">
    <property type="entry name" value="KR_dom"/>
</dbReference>
<protein>
    <submittedName>
        <fullName evidence="4">SDR family oxidoreductase</fullName>
    </submittedName>
</protein>